<dbReference type="AlphaFoldDB" id="A0A4Q2T6U9"/>
<evidence type="ECO:0000313" key="3">
    <source>
        <dbReference type="Proteomes" id="UP000291101"/>
    </source>
</evidence>
<dbReference type="Proteomes" id="UP000291101">
    <property type="component" value="Unassembled WGS sequence"/>
</dbReference>
<dbReference type="OrthoDB" id="3376896at2"/>
<dbReference type="InterPro" id="IPR029063">
    <property type="entry name" value="SAM-dependent_MTases_sf"/>
</dbReference>
<organism evidence="2 3">
    <name type="scientific">Nocardioides zhouii</name>
    <dbReference type="NCBI Taxonomy" id="1168729"/>
    <lineage>
        <taxon>Bacteria</taxon>
        <taxon>Bacillati</taxon>
        <taxon>Actinomycetota</taxon>
        <taxon>Actinomycetes</taxon>
        <taxon>Propionibacteriales</taxon>
        <taxon>Nocardioidaceae</taxon>
        <taxon>Nocardioides</taxon>
    </lineage>
</organism>
<gene>
    <name evidence="2" type="ORF">EUA94_07665</name>
</gene>
<evidence type="ECO:0000256" key="1">
    <source>
        <dbReference type="SAM" id="MobiDB-lite"/>
    </source>
</evidence>
<dbReference type="EMBL" id="SDWV01000006">
    <property type="protein sequence ID" value="RYC12539.1"/>
    <property type="molecule type" value="Genomic_DNA"/>
</dbReference>
<keyword evidence="3" id="KW-1185">Reference proteome</keyword>
<reference evidence="2 3" key="1">
    <citation type="submission" date="2019-01" db="EMBL/GenBank/DDBJ databases">
        <title>Novel species of Nocardioides.</title>
        <authorList>
            <person name="Liu Q."/>
            <person name="X Y.-H."/>
        </authorList>
    </citation>
    <scope>NUCLEOTIDE SEQUENCE [LARGE SCALE GENOMIC DNA]</scope>
    <source>
        <strain evidence="2 3">HLT2-9</strain>
    </source>
</reference>
<dbReference type="Gene3D" id="3.40.50.150">
    <property type="entry name" value="Vaccinia Virus protein VP39"/>
    <property type="match status" value="1"/>
</dbReference>
<proteinExistence type="predicted"/>
<name>A0A4Q2T6U9_9ACTN</name>
<evidence type="ECO:0000313" key="2">
    <source>
        <dbReference type="EMBL" id="RYC12539.1"/>
    </source>
</evidence>
<sequence>MTPRRAVPEPEDGSTSANHRTVESYERIARDYADDTAPGPTGAGELDGDGLRRLLGVVPAGGTVLEVGSGPGWDADFLEAHGVAVRRTDITTAFIDLQAERGKVVERLDVTSDDLGGPYDAVLALAVLQHVDRALMPDLLGRVAGALTPGGAFLISVREGDGEQWEVGDSGNPYFTVLWREPDLCDALEDAGFGLEWRSWGEDSEESRWLTFLAKAGT</sequence>
<dbReference type="CDD" id="cd02440">
    <property type="entry name" value="AdoMet_MTases"/>
    <property type="match status" value="1"/>
</dbReference>
<feature type="region of interest" description="Disordered" evidence="1">
    <location>
        <begin position="1"/>
        <end position="26"/>
    </location>
</feature>
<keyword evidence="2" id="KW-0808">Transferase</keyword>
<dbReference type="SUPFAM" id="SSF53335">
    <property type="entry name" value="S-adenosyl-L-methionine-dependent methyltransferases"/>
    <property type="match status" value="1"/>
</dbReference>
<dbReference type="Pfam" id="PF13489">
    <property type="entry name" value="Methyltransf_23"/>
    <property type="match status" value="1"/>
</dbReference>
<accession>A0A4Q2T6U9</accession>
<protein>
    <submittedName>
        <fullName evidence="2">Class I SAM-dependent methyltransferase</fullName>
    </submittedName>
</protein>
<dbReference type="GO" id="GO:0032259">
    <property type="term" value="P:methylation"/>
    <property type="evidence" value="ECO:0007669"/>
    <property type="project" value="UniProtKB-KW"/>
</dbReference>
<dbReference type="RefSeq" id="WP_129426292.1">
    <property type="nucleotide sequence ID" value="NZ_SDWV01000006.1"/>
</dbReference>
<keyword evidence="2" id="KW-0489">Methyltransferase</keyword>
<dbReference type="PANTHER" id="PTHR43861">
    <property type="entry name" value="TRANS-ACONITATE 2-METHYLTRANSFERASE-RELATED"/>
    <property type="match status" value="1"/>
</dbReference>
<dbReference type="GO" id="GO:0008168">
    <property type="term" value="F:methyltransferase activity"/>
    <property type="evidence" value="ECO:0007669"/>
    <property type="project" value="UniProtKB-KW"/>
</dbReference>
<comment type="caution">
    <text evidence="2">The sequence shown here is derived from an EMBL/GenBank/DDBJ whole genome shotgun (WGS) entry which is preliminary data.</text>
</comment>